<dbReference type="InterPro" id="IPR021354">
    <property type="entry name" value="DUF2975"/>
</dbReference>
<evidence type="ECO:0000256" key="1">
    <source>
        <dbReference type="SAM" id="Phobius"/>
    </source>
</evidence>
<dbReference type="Proteomes" id="UP000885830">
    <property type="component" value="Unassembled WGS sequence"/>
</dbReference>
<name>A0A7C5M2E5_9PROT</name>
<evidence type="ECO:0000313" key="2">
    <source>
        <dbReference type="EMBL" id="HHL42435.1"/>
    </source>
</evidence>
<dbReference type="AlphaFoldDB" id="A0A7C5M2E5"/>
<keyword evidence="1" id="KW-0812">Transmembrane</keyword>
<organism evidence="2">
    <name type="scientific">Hellea balneolensis</name>
    <dbReference type="NCBI Taxonomy" id="287478"/>
    <lineage>
        <taxon>Bacteria</taxon>
        <taxon>Pseudomonadati</taxon>
        <taxon>Pseudomonadota</taxon>
        <taxon>Alphaproteobacteria</taxon>
        <taxon>Maricaulales</taxon>
        <taxon>Robiginitomaculaceae</taxon>
        <taxon>Hellea</taxon>
    </lineage>
</organism>
<feature type="transmembrane region" description="Helical" evidence="1">
    <location>
        <begin position="155"/>
        <end position="173"/>
    </location>
</feature>
<reference evidence="2" key="1">
    <citation type="journal article" date="2020" name="mSystems">
        <title>Genome- and Community-Level Interaction Insights into Carbon Utilization and Element Cycling Functions of Hydrothermarchaeota in Hydrothermal Sediment.</title>
        <authorList>
            <person name="Zhou Z."/>
            <person name="Liu Y."/>
            <person name="Xu W."/>
            <person name="Pan J."/>
            <person name="Luo Z.H."/>
            <person name="Li M."/>
        </authorList>
    </citation>
    <scope>NUCLEOTIDE SEQUENCE [LARGE SCALE GENOMIC DNA]</scope>
    <source>
        <strain evidence="2">HyVt-485</strain>
    </source>
</reference>
<protein>
    <submittedName>
        <fullName evidence="2">DUF2975 domain-containing protein</fullName>
    </submittedName>
</protein>
<sequence>MSIESIYPANDDAKRETRSNKFLMGLIKALWVVSWVLMAVFVISFVVSLLALFGVETLKTQLFNDILPLSSMISSLTMIVGTAAFLVILKQLKKICQTLTKGDPFVPENANRLRIIWIAVAAAEILRLLSGVFLSWQHNKHVEQIDGDTVLTLDIRVYVWFLVLALVVLAEVFREGARLRQEQKLTI</sequence>
<gene>
    <name evidence="2" type="ORF">ENJ42_02360</name>
</gene>
<feature type="transmembrane region" description="Helical" evidence="1">
    <location>
        <begin position="115"/>
        <end position="135"/>
    </location>
</feature>
<accession>A0A7C5M2E5</accession>
<keyword evidence="1" id="KW-0472">Membrane</keyword>
<proteinExistence type="predicted"/>
<feature type="transmembrane region" description="Helical" evidence="1">
    <location>
        <begin position="66"/>
        <end position="89"/>
    </location>
</feature>
<comment type="caution">
    <text evidence="2">The sequence shown here is derived from an EMBL/GenBank/DDBJ whole genome shotgun (WGS) entry which is preliminary data.</text>
</comment>
<dbReference type="EMBL" id="DRMJ01000114">
    <property type="protein sequence ID" value="HHL42435.1"/>
    <property type="molecule type" value="Genomic_DNA"/>
</dbReference>
<keyword evidence="1" id="KW-1133">Transmembrane helix</keyword>
<feature type="transmembrane region" description="Helical" evidence="1">
    <location>
        <begin position="29"/>
        <end position="54"/>
    </location>
</feature>
<dbReference type="Pfam" id="PF11188">
    <property type="entry name" value="DUF2975"/>
    <property type="match status" value="1"/>
</dbReference>